<dbReference type="InterPro" id="IPR016187">
    <property type="entry name" value="CTDL_fold"/>
</dbReference>
<reference evidence="1" key="1">
    <citation type="submission" date="2013-11" db="EMBL/GenBank/DDBJ databases">
        <authorList>
            <person name="Sternberg P."/>
            <person name="Dillman A."/>
            <person name="Macchietto M."/>
        </authorList>
    </citation>
    <scope>NUCLEOTIDE SEQUENCE</scope>
    <source>
        <strain evidence="1">ALL</strain>
    </source>
</reference>
<reference evidence="1" key="2">
    <citation type="journal article" date="2015" name="Genome Biol.">
        <title>Comparative genomics of Steinernema reveals deeply conserved gene regulatory networks.</title>
        <authorList>
            <person name="Dillman A.R."/>
            <person name="Macchietto M."/>
            <person name="Porter C.F."/>
            <person name="Rogers A."/>
            <person name="Williams B."/>
            <person name="Antoshechkin I."/>
            <person name="Lee M.M."/>
            <person name="Goodwin Z."/>
            <person name="Lu X."/>
            <person name="Lewis E.E."/>
            <person name="Goodrich-Blair H."/>
            <person name="Stock S.P."/>
            <person name="Adams B.J."/>
            <person name="Sternberg P.W."/>
            <person name="Mortazavi A."/>
        </authorList>
    </citation>
    <scope>NUCLEOTIDE SEQUENCE [LARGE SCALE GENOMIC DNA]</scope>
    <source>
        <strain evidence="1">ALL</strain>
    </source>
</reference>
<evidence type="ECO:0000313" key="1">
    <source>
        <dbReference type="EMBL" id="TKR81414.1"/>
    </source>
</evidence>
<accession>A0A4U5NF44</accession>
<dbReference type="CDD" id="cd00037">
    <property type="entry name" value="CLECT"/>
    <property type="match status" value="1"/>
</dbReference>
<dbReference type="SUPFAM" id="SSF56436">
    <property type="entry name" value="C-type lectin-like"/>
    <property type="match status" value="1"/>
</dbReference>
<organism evidence="1">
    <name type="scientific">Steinernema carpocapsae</name>
    <name type="common">Entomopathogenic nematode</name>
    <dbReference type="NCBI Taxonomy" id="34508"/>
    <lineage>
        <taxon>Eukaryota</taxon>
        <taxon>Metazoa</taxon>
        <taxon>Ecdysozoa</taxon>
        <taxon>Nematoda</taxon>
        <taxon>Chromadorea</taxon>
        <taxon>Rhabditida</taxon>
        <taxon>Tylenchina</taxon>
        <taxon>Panagrolaimomorpha</taxon>
        <taxon>Strongyloidoidea</taxon>
        <taxon>Steinernematidae</taxon>
        <taxon>Steinernema</taxon>
    </lineage>
</organism>
<reference evidence="1" key="3">
    <citation type="journal article" date="2019" name="G3 (Bethesda)">
        <title>Hybrid Assembly of the Genome of the Entomopathogenic Nematode Steinernema carpocapsae Identifies the X-Chromosome.</title>
        <authorList>
            <person name="Serra L."/>
            <person name="Macchietto M."/>
            <person name="Macias-Munoz A."/>
            <person name="McGill C.J."/>
            <person name="Rodriguez I.M."/>
            <person name="Rodriguez B."/>
            <person name="Murad R."/>
            <person name="Mortazavi A."/>
        </authorList>
    </citation>
    <scope>NUCLEOTIDE SEQUENCE</scope>
    <source>
        <strain evidence="1">ALL</strain>
    </source>
</reference>
<dbReference type="Gene3D" id="3.10.100.10">
    <property type="entry name" value="Mannose-Binding Protein A, subunit A"/>
    <property type="match status" value="1"/>
</dbReference>
<dbReference type="InterPro" id="IPR016186">
    <property type="entry name" value="C-type_lectin-like/link_sf"/>
</dbReference>
<dbReference type="EMBL" id="AZBU02000004">
    <property type="protein sequence ID" value="TKR81414.1"/>
    <property type="molecule type" value="Genomic_DNA"/>
</dbReference>
<gene>
    <name evidence="1" type="ORF">L596_015284</name>
</gene>
<comment type="caution">
    <text evidence="1">The sequence shown here is derived from an EMBL/GenBank/DDBJ whole genome shotgun (WGS) entry which is preliminary data.</text>
</comment>
<sequence>MSTSPNRRHSWKPKPIASLSIHSREKKSFVYSLTSPKGRRFSWIGGENSGDGKIVWTDETTWDLEELVLGLDSKFFVVVGSVYVNSNKINQFRIYFLPNRADPVSQIGLLQDGLRLQETQCFNFPT</sequence>
<dbReference type="AlphaFoldDB" id="A0A4U5NF44"/>
<proteinExistence type="predicted"/>
<name>A0A4U5NF44_STECR</name>
<protein>
    <submittedName>
        <fullName evidence="1">Uncharacterized protein</fullName>
    </submittedName>
</protein>